<feature type="region of interest" description="Disordered" evidence="1">
    <location>
        <begin position="49"/>
        <end position="68"/>
    </location>
</feature>
<proteinExistence type="predicted"/>
<comment type="caution">
    <text evidence="2">The sequence shown here is derived from an EMBL/GenBank/DDBJ whole genome shotgun (WGS) entry which is preliminary data.</text>
</comment>
<evidence type="ECO:0000313" key="3">
    <source>
        <dbReference type="Proteomes" id="UP000216113"/>
    </source>
</evidence>
<dbReference type="Pfam" id="PF07321">
    <property type="entry name" value="YscO"/>
    <property type="match status" value="1"/>
</dbReference>
<evidence type="ECO:0000313" key="2">
    <source>
        <dbReference type="EMBL" id="OZY42132.1"/>
    </source>
</evidence>
<accession>A0A266LXK3</accession>
<protein>
    <recommendedName>
        <fullName evidence="4">Type III secretion protein</fullName>
    </recommendedName>
</protein>
<evidence type="ECO:0000256" key="1">
    <source>
        <dbReference type="SAM" id="MobiDB-lite"/>
    </source>
</evidence>
<sequence length="148" mass="16917">MCPSENSAHVTEPLRLLRQHRADRAERLLHIKRMELRALNQSIEQARSAVEQARQDQTRQQDELTDRYQGQVVSPRTLSGWDESQRQWAAQTAQHASALQALLEQQRVVATHVESARQYAAECQKKVEKLLELSVLLAEEAGCQGHQE</sequence>
<evidence type="ECO:0008006" key="4">
    <source>
        <dbReference type="Google" id="ProtNLM"/>
    </source>
</evidence>
<feature type="compositionally biased region" description="Basic and acidic residues" evidence="1">
    <location>
        <begin position="53"/>
        <end position="66"/>
    </location>
</feature>
<dbReference type="EMBL" id="NQKL01000006">
    <property type="protein sequence ID" value="OZY42132.1"/>
    <property type="molecule type" value="Genomic_DNA"/>
</dbReference>
<dbReference type="InterPro" id="IPR009929">
    <property type="entry name" value="T3SS_YscO"/>
</dbReference>
<dbReference type="InterPro" id="IPR053716">
    <property type="entry name" value="Flag_assembly_chemotaxis_eff"/>
</dbReference>
<gene>
    <name evidence="2" type="ORF">CJF43_10105</name>
</gene>
<reference evidence="2 3" key="1">
    <citation type="submission" date="2017-08" db="EMBL/GenBank/DDBJ databases">
        <title>Genomic and metabolic characterisation of spoilage-associated Pseudomonas species.</title>
        <authorList>
            <person name="Stanborough T."/>
            <person name="Fegan N."/>
            <person name="Powell S.M."/>
            <person name="Singh T."/>
            <person name="Tamplin M.L."/>
            <person name="Chandry P.S."/>
        </authorList>
    </citation>
    <scope>NUCLEOTIDE SEQUENCE [LARGE SCALE GENOMIC DNA]</scope>
    <source>
        <strain evidence="2 3">F1820</strain>
    </source>
</reference>
<dbReference type="Proteomes" id="UP000216113">
    <property type="component" value="Unassembled WGS sequence"/>
</dbReference>
<dbReference type="AlphaFoldDB" id="A0A266LXK3"/>
<dbReference type="Gene3D" id="1.10.287.1700">
    <property type="match status" value="1"/>
</dbReference>
<organism evidence="2 3">
    <name type="scientific">Pseudomonas fragi</name>
    <dbReference type="NCBI Taxonomy" id="296"/>
    <lineage>
        <taxon>Bacteria</taxon>
        <taxon>Pseudomonadati</taxon>
        <taxon>Pseudomonadota</taxon>
        <taxon>Gammaproteobacteria</taxon>
        <taxon>Pseudomonadales</taxon>
        <taxon>Pseudomonadaceae</taxon>
        <taxon>Pseudomonas</taxon>
    </lineage>
</organism>
<name>A0A266LXK3_PSEFR</name>